<dbReference type="OrthoDB" id="9814407at2"/>
<protein>
    <submittedName>
        <fullName evidence="3">GTP cyclohydrolase</fullName>
    </submittedName>
</protein>
<dbReference type="KEGG" id="pox:MB84_17390"/>
<dbReference type="HOGENOM" id="CLU_110355_6_1_4"/>
<evidence type="ECO:0000259" key="2">
    <source>
        <dbReference type="Pfam" id="PF03795"/>
    </source>
</evidence>
<evidence type="ECO:0000313" key="3">
    <source>
        <dbReference type="EMBL" id="AKC70870.1"/>
    </source>
</evidence>
<evidence type="ECO:0000256" key="1">
    <source>
        <dbReference type="ARBA" id="ARBA00007689"/>
    </source>
</evidence>
<evidence type="ECO:0000313" key="4">
    <source>
        <dbReference type="Proteomes" id="UP000035050"/>
    </source>
</evidence>
<dbReference type="PANTHER" id="PTHR37828:SF1">
    <property type="entry name" value="YCII-RELATED DOMAIN-CONTAINING PROTEIN"/>
    <property type="match status" value="1"/>
</dbReference>
<reference evidence="3" key="1">
    <citation type="submission" date="2016-06" db="EMBL/GenBank/DDBJ databases">
        <title>Pandoraea oxalativorans DSM 23570 Genome Sequencing.</title>
        <authorList>
            <person name="Ee R."/>
            <person name="Lim Y.-L."/>
            <person name="Yong D."/>
            <person name="Yin W.-F."/>
            <person name="Chan K.-G."/>
        </authorList>
    </citation>
    <scope>NUCLEOTIDE SEQUENCE</scope>
    <source>
        <strain evidence="3">DSM 23570</strain>
    </source>
</reference>
<sequence length="95" mass="10742">MYIVELTYIQPLNAIDAQLQAHRAFLSTQYERGIFIASGPKEPRNGGVFIVSGKVSRDELDALIEQDPFRIHGLADYRVTVFDPVKFHPQIADLL</sequence>
<keyword evidence="4" id="KW-1185">Reference proteome</keyword>
<dbReference type="RefSeq" id="WP_046292047.1">
    <property type="nucleotide sequence ID" value="NZ_CP011253.3"/>
</dbReference>
<dbReference type="PANTHER" id="PTHR37828">
    <property type="entry name" value="GSR2449 PROTEIN"/>
    <property type="match status" value="1"/>
</dbReference>
<dbReference type="Proteomes" id="UP000035050">
    <property type="component" value="Chromosome"/>
</dbReference>
<dbReference type="Gene3D" id="3.30.70.1060">
    <property type="entry name" value="Dimeric alpha+beta barrel"/>
    <property type="match status" value="1"/>
</dbReference>
<dbReference type="InterPro" id="IPR011008">
    <property type="entry name" value="Dimeric_a/b-barrel"/>
</dbReference>
<dbReference type="Pfam" id="PF03795">
    <property type="entry name" value="YCII"/>
    <property type="match status" value="1"/>
</dbReference>
<accession>A0A0E3YDU2</accession>
<comment type="similarity">
    <text evidence="1">Belongs to the YciI family.</text>
</comment>
<dbReference type="PATRIC" id="fig|573737.6.peg.4425"/>
<name>A0A0E3YDU2_9BURK</name>
<feature type="domain" description="YCII-related" evidence="2">
    <location>
        <begin position="1"/>
        <end position="82"/>
    </location>
</feature>
<dbReference type="InterPro" id="IPR005545">
    <property type="entry name" value="YCII"/>
</dbReference>
<organism evidence="3 4">
    <name type="scientific">Pandoraea oxalativorans</name>
    <dbReference type="NCBI Taxonomy" id="573737"/>
    <lineage>
        <taxon>Bacteria</taxon>
        <taxon>Pseudomonadati</taxon>
        <taxon>Pseudomonadota</taxon>
        <taxon>Betaproteobacteria</taxon>
        <taxon>Burkholderiales</taxon>
        <taxon>Burkholderiaceae</taxon>
        <taxon>Pandoraea</taxon>
    </lineage>
</organism>
<dbReference type="GO" id="GO:0016787">
    <property type="term" value="F:hydrolase activity"/>
    <property type="evidence" value="ECO:0007669"/>
    <property type="project" value="UniProtKB-KW"/>
</dbReference>
<dbReference type="EMBL" id="CP011253">
    <property type="protein sequence ID" value="AKC70870.1"/>
    <property type="molecule type" value="Genomic_DNA"/>
</dbReference>
<gene>
    <name evidence="3" type="ORF">MB84_17390</name>
</gene>
<proteinExistence type="inferred from homology"/>
<dbReference type="AlphaFoldDB" id="A0A0E3YDU2"/>
<dbReference type="SUPFAM" id="SSF54909">
    <property type="entry name" value="Dimeric alpha+beta barrel"/>
    <property type="match status" value="1"/>
</dbReference>